<feature type="domain" description="DUF6850" evidence="2">
    <location>
        <begin position="44"/>
        <end position="501"/>
    </location>
</feature>
<evidence type="ECO:0000313" key="3">
    <source>
        <dbReference type="EMBL" id="KGF50393.1"/>
    </source>
</evidence>
<comment type="caution">
    <text evidence="3">The sequence shown here is derived from an EMBL/GenBank/DDBJ whole genome shotgun (WGS) entry which is preliminary data.</text>
</comment>
<feature type="signal peptide" evidence="1">
    <location>
        <begin position="1"/>
        <end position="21"/>
    </location>
</feature>
<protein>
    <recommendedName>
        <fullName evidence="2">DUF6850 domain-containing protein</fullName>
    </recommendedName>
</protein>
<proteinExistence type="predicted"/>
<evidence type="ECO:0000259" key="2">
    <source>
        <dbReference type="Pfam" id="PF21012"/>
    </source>
</evidence>
<organism evidence="3 4">
    <name type="scientific">Prevotella disiens DNF00882</name>
    <dbReference type="NCBI Taxonomy" id="1401075"/>
    <lineage>
        <taxon>Bacteria</taxon>
        <taxon>Pseudomonadati</taxon>
        <taxon>Bacteroidota</taxon>
        <taxon>Bacteroidia</taxon>
        <taxon>Bacteroidales</taxon>
        <taxon>Prevotellaceae</taxon>
        <taxon>Prevotella</taxon>
    </lineage>
</organism>
<feature type="chain" id="PRO_5001924128" description="DUF6850 domain-containing protein" evidence="1">
    <location>
        <begin position="22"/>
        <end position="501"/>
    </location>
</feature>
<reference evidence="3 4" key="1">
    <citation type="submission" date="2014-07" db="EMBL/GenBank/DDBJ databases">
        <authorList>
            <person name="McCorrison J."/>
            <person name="Sanka R."/>
            <person name="Torralba M."/>
            <person name="Gillis M."/>
            <person name="Haft D.H."/>
            <person name="Methe B."/>
            <person name="Sutton G."/>
            <person name="Nelson K.E."/>
        </authorList>
    </citation>
    <scope>NUCLEOTIDE SEQUENCE [LARGE SCALE GENOMIC DNA]</scope>
    <source>
        <strain evidence="3 4">DNF00882</strain>
    </source>
</reference>
<dbReference type="Pfam" id="PF21012">
    <property type="entry name" value="DUF6850"/>
    <property type="match status" value="1"/>
</dbReference>
<keyword evidence="1" id="KW-0732">Signal</keyword>
<dbReference type="AlphaFoldDB" id="A0A096ATJ9"/>
<dbReference type="RefSeq" id="WP_036882263.1">
    <property type="nucleotide sequence ID" value="NZ_JRNR01000004.1"/>
</dbReference>
<gene>
    <name evidence="3" type="ORF">HMPREF0654_01600</name>
</gene>
<name>A0A096ATJ9_9BACT</name>
<evidence type="ECO:0000256" key="1">
    <source>
        <dbReference type="SAM" id="SignalP"/>
    </source>
</evidence>
<accession>A0A096ATJ9</accession>
<sequence length="501" mass="56356">MKQLRFLHIIFGMVCASYGFAQDSARIERATLTNLSWQRAWENPANYGNAFQYSHSELTLNGNLEHSTSPFILEKGKGHRSIEAKAASYLRLSERTTIWGKASYLTGRNLGVSWNSTADYDLLAPYILADSVGGNTERERYQFSGGYATSFGRWNLGAELQFRAEQEWRKQDPRMKGVVADLNLKLGATYLLGSYRLGTALLGNVYKQSNDVDIYNELGGTGEYIMTGLGTHYKRFSGANTDVSYKGKGGALLLSIVPISGRGIVADAKFSRQNYERISDEYNSLPLTTLHNSRASTQLGYRFESKKSVLWLYGHYDILSQHGVEHVAGDAVLGDYPIIADLTMYKHYATKAYLGTTYTAKKQTEWSIGAKIGFVSNRSKYVYPHRKIEVSHFFSELSTHILQPFAKQWLLDCGLTATYFGKNNNKIEMPYADIETSFTQYINYNYSQLKSNRTEIKANIRTDYKLKTPRYGVFAELSGGIISNSEHTHSAVTSLTLGFSF</sequence>
<dbReference type="Proteomes" id="UP000029538">
    <property type="component" value="Unassembled WGS sequence"/>
</dbReference>
<evidence type="ECO:0000313" key="4">
    <source>
        <dbReference type="Proteomes" id="UP000029538"/>
    </source>
</evidence>
<dbReference type="InterPro" id="IPR049236">
    <property type="entry name" value="DUF6850"/>
</dbReference>
<dbReference type="EMBL" id="JRNR01000004">
    <property type="protein sequence ID" value="KGF50393.1"/>
    <property type="molecule type" value="Genomic_DNA"/>
</dbReference>